<name>A0AAJ5VUD3_9HYPH</name>
<dbReference type="GO" id="GO:0005829">
    <property type="term" value="C:cytosol"/>
    <property type="evidence" value="ECO:0007669"/>
    <property type="project" value="TreeGrafter"/>
</dbReference>
<dbReference type="Proteomes" id="UP001217476">
    <property type="component" value="Chromosome"/>
</dbReference>
<dbReference type="InterPro" id="IPR011006">
    <property type="entry name" value="CheY-like_superfamily"/>
</dbReference>
<organism evidence="6 7">
    <name type="scientific">Candidatus Devosia phytovorans</name>
    <dbReference type="NCBI Taxonomy" id="3121372"/>
    <lineage>
        <taxon>Bacteria</taxon>
        <taxon>Pseudomonadati</taxon>
        <taxon>Pseudomonadota</taxon>
        <taxon>Alphaproteobacteria</taxon>
        <taxon>Hyphomicrobiales</taxon>
        <taxon>Devosiaceae</taxon>
        <taxon>Devosia</taxon>
    </lineage>
</organism>
<dbReference type="GO" id="GO:0032993">
    <property type="term" value="C:protein-DNA complex"/>
    <property type="evidence" value="ECO:0007669"/>
    <property type="project" value="TreeGrafter"/>
</dbReference>
<evidence type="ECO:0000313" key="7">
    <source>
        <dbReference type="Proteomes" id="UP001217476"/>
    </source>
</evidence>
<dbReference type="InterPro" id="IPR001789">
    <property type="entry name" value="Sig_transdc_resp-reg_receiver"/>
</dbReference>
<accession>A0AAJ5VUD3</accession>
<feature type="domain" description="Response regulatory" evidence="4">
    <location>
        <begin position="2"/>
        <end position="116"/>
    </location>
</feature>
<reference evidence="6" key="1">
    <citation type="submission" date="2023-03" db="EMBL/GenBank/DDBJ databases">
        <title>Andean soil-derived lignocellulolytic bacterial consortium as a source of novel taxa and putative plastic-active enzymes.</title>
        <authorList>
            <person name="Diaz-Garcia L."/>
            <person name="Chuvochina M."/>
            <person name="Feuerriegel G."/>
            <person name="Bunk B."/>
            <person name="Sproer C."/>
            <person name="Streit W.R."/>
            <person name="Rodriguez L.M."/>
            <person name="Overmann J."/>
            <person name="Jimenez D.J."/>
        </authorList>
    </citation>
    <scope>NUCLEOTIDE SEQUENCE</scope>
    <source>
        <strain evidence="6">MAG 4196</strain>
    </source>
</reference>
<sequence length="224" mass="24910">MRTLLVEDEPELAAMVRTALERRGFVVDHAETLEVAEEAIVLIEHDVVLLDRQLTDGDGIDLLALIRKRRPSLPVIVISAMGQPRDRVQGLDLGADDYLAKPFLIEELIARMRAVLRRPTQIQVEPLSFGNVRFDVTGGEVSVDGSPLAVQRREGLALEALMRRAGQTVRRTSLEEAMYGADDEIASNSLDAIISRLRRKLADRGATFEIHPVRGVGYLLRELP</sequence>
<dbReference type="PROSITE" id="PS50110">
    <property type="entry name" value="RESPONSE_REGULATORY"/>
    <property type="match status" value="1"/>
</dbReference>
<dbReference type="InterPro" id="IPR001867">
    <property type="entry name" value="OmpR/PhoB-type_DNA-bd"/>
</dbReference>
<dbReference type="AlphaFoldDB" id="A0AAJ5VUD3"/>
<evidence type="ECO:0000259" key="5">
    <source>
        <dbReference type="PROSITE" id="PS51755"/>
    </source>
</evidence>
<protein>
    <submittedName>
        <fullName evidence="6">Response regulator transcription factor</fullName>
    </submittedName>
</protein>
<dbReference type="EMBL" id="CP119312">
    <property type="protein sequence ID" value="WEK03648.1"/>
    <property type="molecule type" value="Genomic_DNA"/>
</dbReference>
<dbReference type="Gene3D" id="6.10.250.690">
    <property type="match status" value="1"/>
</dbReference>
<dbReference type="SUPFAM" id="SSF52172">
    <property type="entry name" value="CheY-like"/>
    <property type="match status" value="1"/>
</dbReference>
<dbReference type="SMART" id="SM00862">
    <property type="entry name" value="Trans_reg_C"/>
    <property type="match status" value="1"/>
</dbReference>
<dbReference type="CDD" id="cd00383">
    <property type="entry name" value="trans_reg_C"/>
    <property type="match status" value="1"/>
</dbReference>
<feature type="DNA-binding region" description="OmpR/PhoB-type" evidence="3">
    <location>
        <begin position="124"/>
        <end position="222"/>
    </location>
</feature>
<gene>
    <name evidence="6" type="ORF">P0Y65_15830</name>
</gene>
<evidence type="ECO:0000313" key="6">
    <source>
        <dbReference type="EMBL" id="WEK03648.1"/>
    </source>
</evidence>
<feature type="domain" description="OmpR/PhoB-type" evidence="5">
    <location>
        <begin position="124"/>
        <end position="222"/>
    </location>
</feature>
<feature type="modified residue" description="4-aspartylphosphate" evidence="2">
    <location>
        <position position="51"/>
    </location>
</feature>
<dbReference type="InterPro" id="IPR036388">
    <property type="entry name" value="WH-like_DNA-bd_sf"/>
</dbReference>
<dbReference type="GO" id="GO:0000156">
    <property type="term" value="F:phosphorelay response regulator activity"/>
    <property type="evidence" value="ECO:0007669"/>
    <property type="project" value="TreeGrafter"/>
</dbReference>
<evidence type="ECO:0000256" key="2">
    <source>
        <dbReference type="PROSITE-ProRule" id="PRU00169"/>
    </source>
</evidence>
<proteinExistence type="predicted"/>
<dbReference type="Gene3D" id="1.10.10.10">
    <property type="entry name" value="Winged helix-like DNA-binding domain superfamily/Winged helix DNA-binding domain"/>
    <property type="match status" value="1"/>
</dbReference>
<dbReference type="SMART" id="SM00448">
    <property type="entry name" value="REC"/>
    <property type="match status" value="1"/>
</dbReference>
<keyword evidence="1 3" id="KW-0238">DNA-binding</keyword>
<dbReference type="InterPro" id="IPR039420">
    <property type="entry name" value="WalR-like"/>
</dbReference>
<evidence type="ECO:0000259" key="4">
    <source>
        <dbReference type="PROSITE" id="PS50110"/>
    </source>
</evidence>
<dbReference type="Gene3D" id="3.40.50.2300">
    <property type="match status" value="1"/>
</dbReference>
<dbReference type="Pfam" id="PF00486">
    <property type="entry name" value="Trans_reg_C"/>
    <property type="match status" value="1"/>
</dbReference>
<evidence type="ECO:0000256" key="3">
    <source>
        <dbReference type="PROSITE-ProRule" id="PRU01091"/>
    </source>
</evidence>
<evidence type="ECO:0000256" key="1">
    <source>
        <dbReference type="ARBA" id="ARBA00023125"/>
    </source>
</evidence>
<dbReference type="PANTHER" id="PTHR48111:SF36">
    <property type="entry name" value="TRANSCRIPTIONAL REGULATORY PROTEIN CUTR"/>
    <property type="match status" value="1"/>
</dbReference>
<dbReference type="PROSITE" id="PS51755">
    <property type="entry name" value="OMPR_PHOB"/>
    <property type="match status" value="1"/>
</dbReference>
<keyword evidence="2" id="KW-0597">Phosphoprotein</keyword>
<dbReference type="Pfam" id="PF00072">
    <property type="entry name" value="Response_reg"/>
    <property type="match status" value="1"/>
</dbReference>
<dbReference type="PANTHER" id="PTHR48111">
    <property type="entry name" value="REGULATOR OF RPOS"/>
    <property type="match status" value="1"/>
</dbReference>
<dbReference type="GO" id="GO:0000976">
    <property type="term" value="F:transcription cis-regulatory region binding"/>
    <property type="evidence" value="ECO:0007669"/>
    <property type="project" value="TreeGrafter"/>
</dbReference>
<dbReference type="GO" id="GO:0006355">
    <property type="term" value="P:regulation of DNA-templated transcription"/>
    <property type="evidence" value="ECO:0007669"/>
    <property type="project" value="InterPro"/>
</dbReference>